<organism evidence="1 2">
    <name type="scientific">Lentzea rhizosphaerae</name>
    <dbReference type="NCBI Taxonomy" id="2041025"/>
    <lineage>
        <taxon>Bacteria</taxon>
        <taxon>Bacillati</taxon>
        <taxon>Actinomycetota</taxon>
        <taxon>Actinomycetes</taxon>
        <taxon>Pseudonocardiales</taxon>
        <taxon>Pseudonocardiaceae</taxon>
        <taxon>Lentzea</taxon>
    </lineage>
</organism>
<evidence type="ECO:0000313" key="2">
    <source>
        <dbReference type="Proteomes" id="UP001595690"/>
    </source>
</evidence>
<protein>
    <submittedName>
        <fullName evidence="1">Uncharacterized protein</fullName>
    </submittedName>
</protein>
<gene>
    <name evidence="1" type="ORF">ACFOWZ_41425</name>
</gene>
<dbReference type="Proteomes" id="UP001595690">
    <property type="component" value="Unassembled WGS sequence"/>
</dbReference>
<dbReference type="RefSeq" id="WP_382379462.1">
    <property type="nucleotide sequence ID" value="NZ_JBHRZI010000044.1"/>
</dbReference>
<reference evidence="2" key="1">
    <citation type="journal article" date="2019" name="Int. J. Syst. Evol. Microbiol.">
        <title>The Global Catalogue of Microorganisms (GCM) 10K type strain sequencing project: providing services to taxonomists for standard genome sequencing and annotation.</title>
        <authorList>
            <consortium name="The Broad Institute Genomics Platform"/>
            <consortium name="The Broad Institute Genome Sequencing Center for Infectious Disease"/>
            <person name="Wu L."/>
            <person name="Ma J."/>
        </authorList>
    </citation>
    <scope>NUCLEOTIDE SEQUENCE [LARGE SCALE GENOMIC DNA]</scope>
    <source>
        <strain evidence="2">CGMCC 4.7405</strain>
    </source>
</reference>
<sequence>MDELLGWCVVANVAATDLKHFSAGTKVWVLPPQWGDGGQDVVVVGRHRGSPGPVSQMVLARVHLTNFRVRGVYQPAVQRQLTKPLKRRELRQWESREEAEKVVEWWARDAAIHAGVRRPLQRADFYYRLAQVTPGHVLQQWAVQDVMNPRLSFELGDVFRDQQEVDAVHELRELLDTIATAGVANWLNNELWPVVRSVAGKTQALLSR</sequence>
<accession>A0ABV8C7C3</accession>
<evidence type="ECO:0000313" key="1">
    <source>
        <dbReference type="EMBL" id="MFC3897967.1"/>
    </source>
</evidence>
<name>A0ABV8C7C3_9PSEU</name>
<proteinExistence type="predicted"/>
<comment type="caution">
    <text evidence="1">The sequence shown here is derived from an EMBL/GenBank/DDBJ whole genome shotgun (WGS) entry which is preliminary data.</text>
</comment>
<keyword evidence="2" id="KW-1185">Reference proteome</keyword>
<dbReference type="EMBL" id="JBHRZI010000044">
    <property type="protein sequence ID" value="MFC3897967.1"/>
    <property type="molecule type" value="Genomic_DNA"/>
</dbReference>